<gene>
    <name evidence="1" type="ORF">PPENT_87.1.T1780031</name>
</gene>
<proteinExistence type="predicted"/>
<keyword evidence="2" id="KW-1185">Reference proteome</keyword>
<dbReference type="AlphaFoldDB" id="A0A8S1YHA3"/>
<dbReference type="EMBL" id="CAJJDO010000178">
    <property type="protein sequence ID" value="CAD8213430.1"/>
    <property type="molecule type" value="Genomic_DNA"/>
</dbReference>
<name>A0A8S1YHA3_9CILI</name>
<protein>
    <submittedName>
        <fullName evidence="1">Uncharacterized protein</fullName>
    </submittedName>
</protein>
<sequence length="113" mass="13509">MSLTLNQKNNSYDQDNQSPLGIKQEEIIPINFKKNRKAQYYQMKHLLIKRLFMDQVQFQFISNNSFKQKLNVNIAKQKKLLNQKGDEFLIKLKLLEQKQEDIEDQISTFEICL</sequence>
<dbReference type="Proteomes" id="UP000689195">
    <property type="component" value="Unassembled WGS sequence"/>
</dbReference>
<reference evidence="1" key="1">
    <citation type="submission" date="2021-01" db="EMBL/GenBank/DDBJ databases">
        <authorList>
            <consortium name="Genoscope - CEA"/>
            <person name="William W."/>
        </authorList>
    </citation>
    <scope>NUCLEOTIDE SEQUENCE</scope>
</reference>
<accession>A0A8S1YHA3</accession>
<comment type="caution">
    <text evidence="1">The sequence shown here is derived from an EMBL/GenBank/DDBJ whole genome shotgun (WGS) entry which is preliminary data.</text>
</comment>
<evidence type="ECO:0000313" key="1">
    <source>
        <dbReference type="EMBL" id="CAD8213430.1"/>
    </source>
</evidence>
<evidence type="ECO:0000313" key="2">
    <source>
        <dbReference type="Proteomes" id="UP000689195"/>
    </source>
</evidence>
<organism evidence="1 2">
    <name type="scientific">Paramecium pentaurelia</name>
    <dbReference type="NCBI Taxonomy" id="43138"/>
    <lineage>
        <taxon>Eukaryota</taxon>
        <taxon>Sar</taxon>
        <taxon>Alveolata</taxon>
        <taxon>Ciliophora</taxon>
        <taxon>Intramacronucleata</taxon>
        <taxon>Oligohymenophorea</taxon>
        <taxon>Peniculida</taxon>
        <taxon>Parameciidae</taxon>
        <taxon>Paramecium</taxon>
    </lineage>
</organism>